<dbReference type="SUPFAM" id="SSF54919">
    <property type="entry name" value="Nucleoside diphosphate kinase, NDK"/>
    <property type="match status" value="1"/>
</dbReference>
<proteinExistence type="inferred from homology"/>
<comment type="similarity">
    <text evidence="2 7 8">Belongs to the NDK family.</text>
</comment>
<dbReference type="Pfam" id="PF00334">
    <property type="entry name" value="NDK"/>
    <property type="match status" value="1"/>
</dbReference>
<accession>A0A016WEN3</accession>
<dbReference type="PROSITE" id="PS00469">
    <property type="entry name" value="NDPK"/>
    <property type="match status" value="1"/>
</dbReference>
<dbReference type="AlphaFoldDB" id="A0A016WEN3"/>
<evidence type="ECO:0000256" key="4">
    <source>
        <dbReference type="ARBA" id="ARBA00022741"/>
    </source>
</evidence>
<organism evidence="11 12">
    <name type="scientific">Ancylostoma ceylanicum</name>
    <dbReference type="NCBI Taxonomy" id="53326"/>
    <lineage>
        <taxon>Eukaryota</taxon>
        <taxon>Metazoa</taxon>
        <taxon>Ecdysozoa</taxon>
        <taxon>Nematoda</taxon>
        <taxon>Chromadorea</taxon>
        <taxon>Rhabditida</taxon>
        <taxon>Rhabditina</taxon>
        <taxon>Rhabditomorpha</taxon>
        <taxon>Strongyloidea</taxon>
        <taxon>Ancylostomatidae</taxon>
        <taxon>Ancylostomatinae</taxon>
        <taxon>Ancylostoma</taxon>
    </lineage>
</organism>
<keyword evidence="4 9" id="KW-0547">Nucleotide-binding</keyword>
<dbReference type="CDD" id="cd04413">
    <property type="entry name" value="NDPk_I"/>
    <property type="match status" value="1"/>
</dbReference>
<evidence type="ECO:0000259" key="10">
    <source>
        <dbReference type="SMART" id="SM00562"/>
    </source>
</evidence>
<gene>
    <name evidence="11" type="primary">Acey_s0745.g2003</name>
    <name evidence="11" type="synonym">Acey-ndk-1</name>
    <name evidence="11" type="ORF">Y032_0745g2003</name>
</gene>
<feature type="binding site" evidence="7">
    <location>
        <position position="110"/>
    </location>
    <ligand>
        <name>ATP</name>
        <dbReference type="ChEBI" id="CHEBI:30616"/>
    </ligand>
</feature>
<dbReference type="PROSITE" id="PS51374">
    <property type="entry name" value="NDPK_LIKE"/>
    <property type="match status" value="1"/>
</dbReference>
<dbReference type="OrthoDB" id="2162449at2759"/>
<sequence length="203" mass="22720">MPSGPTATFPLVLRYLATRPGEMSRRSLLLVLSAAVAIFSDTCSKDSCPTMPNNERTFICVKPDGVHRNLVGKIIQRFEERGYKLVALKMMTASKEHLEVHYKDLKDKPFFPHLIQYMGSGPVVAMVWQGLDVVKQGRSMLGATNPLASAPGTIRGDFCIQTGRNICHGSDSVDSAQREIAHWFKPEEINDYESPFINSWVYE</sequence>
<keyword evidence="6 9" id="KW-0067">ATP-binding</keyword>
<reference evidence="12" key="1">
    <citation type="journal article" date="2015" name="Nat. Genet.">
        <title>The genome and transcriptome of the zoonotic hookworm Ancylostoma ceylanicum identify infection-specific gene families.</title>
        <authorList>
            <person name="Schwarz E.M."/>
            <person name="Hu Y."/>
            <person name="Antoshechkin I."/>
            <person name="Miller M.M."/>
            <person name="Sternberg P.W."/>
            <person name="Aroian R.V."/>
        </authorList>
    </citation>
    <scope>NUCLEOTIDE SEQUENCE</scope>
    <source>
        <strain evidence="12">HY135</strain>
    </source>
</reference>
<dbReference type="Gene3D" id="3.30.70.141">
    <property type="entry name" value="Nucleoside diphosphate kinase-like domain"/>
    <property type="match status" value="1"/>
</dbReference>
<keyword evidence="5 9" id="KW-0418">Kinase</keyword>
<evidence type="ECO:0000256" key="5">
    <source>
        <dbReference type="ARBA" id="ARBA00022777"/>
    </source>
</evidence>
<evidence type="ECO:0000256" key="8">
    <source>
        <dbReference type="RuleBase" id="RU004011"/>
    </source>
</evidence>
<dbReference type="EC" id="2.7.4.6" evidence="9"/>
<dbReference type="STRING" id="53326.A0A016WEN3"/>
<evidence type="ECO:0000313" key="11">
    <source>
        <dbReference type="EMBL" id="EYC38065.1"/>
    </source>
</evidence>
<feature type="domain" description="Nucleoside diphosphate kinase-like" evidence="10">
    <location>
        <begin position="54"/>
        <end position="191"/>
    </location>
</feature>
<dbReference type="GO" id="GO:0005524">
    <property type="term" value="F:ATP binding"/>
    <property type="evidence" value="ECO:0007669"/>
    <property type="project" value="UniProtKB-KW"/>
</dbReference>
<feature type="binding site" evidence="7">
    <location>
        <position position="155"/>
    </location>
    <ligand>
        <name>ATP</name>
        <dbReference type="ChEBI" id="CHEBI:30616"/>
    </ligand>
</feature>
<evidence type="ECO:0000256" key="7">
    <source>
        <dbReference type="PROSITE-ProRule" id="PRU00706"/>
    </source>
</evidence>
<dbReference type="InterPro" id="IPR023005">
    <property type="entry name" value="Nucleoside_diP_kinase_AS"/>
</dbReference>
<dbReference type="NCBIfam" id="NF001908">
    <property type="entry name" value="PRK00668.1"/>
    <property type="match status" value="1"/>
</dbReference>
<dbReference type="InterPro" id="IPR034907">
    <property type="entry name" value="NDK-like_dom"/>
</dbReference>
<evidence type="ECO:0000256" key="1">
    <source>
        <dbReference type="ARBA" id="ARBA00001946"/>
    </source>
</evidence>
<dbReference type="HAMAP" id="MF_00451">
    <property type="entry name" value="NDP_kinase"/>
    <property type="match status" value="1"/>
</dbReference>
<evidence type="ECO:0000256" key="9">
    <source>
        <dbReference type="RuleBase" id="RU004013"/>
    </source>
</evidence>
<evidence type="ECO:0000256" key="2">
    <source>
        <dbReference type="ARBA" id="ARBA00008142"/>
    </source>
</evidence>
<comment type="caution">
    <text evidence="11">The sequence shown here is derived from an EMBL/GenBank/DDBJ whole genome shotgun (WGS) entry which is preliminary data.</text>
</comment>
<dbReference type="GO" id="GO:0004550">
    <property type="term" value="F:nucleoside diphosphate kinase activity"/>
    <property type="evidence" value="ECO:0007669"/>
    <property type="project" value="UniProtKB-EC"/>
</dbReference>
<feature type="binding site" evidence="7">
    <location>
        <position position="62"/>
    </location>
    <ligand>
        <name>ATP</name>
        <dbReference type="ChEBI" id="CHEBI:30616"/>
    </ligand>
</feature>
<dbReference type="EMBL" id="JARK01000345">
    <property type="protein sequence ID" value="EYC38065.1"/>
    <property type="molecule type" value="Genomic_DNA"/>
</dbReference>
<dbReference type="SMART" id="SM00562">
    <property type="entry name" value="NDK"/>
    <property type="match status" value="1"/>
</dbReference>
<dbReference type="GO" id="GO:0006241">
    <property type="term" value="P:CTP biosynthetic process"/>
    <property type="evidence" value="ECO:0007669"/>
    <property type="project" value="InterPro"/>
</dbReference>
<comment type="catalytic activity">
    <reaction evidence="9">
        <text>a 2'-deoxyribonucleoside 5'-diphosphate + ATP = a 2'-deoxyribonucleoside 5'-triphosphate + ADP</text>
        <dbReference type="Rhea" id="RHEA:44640"/>
        <dbReference type="ChEBI" id="CHEBI:30616"/>
        <dbReference type="ChEBI" id="CHEBI:61560"/>
        <dbReference type="ChEBI" id="CHEBI:73316"/>
        <dbReference type="ChEBI" id="CHEBI:456216"/>
        <dbReference type="EC" id="2.7.4.6"/>
    </reaction>
</comment>
<evidence type="ECO:0000313" key="12">
    <source>
        <dbReference type="Proteomes" id="UP000024635"/>
    </source>
</evidence>
<evidence type="ECO:0000256" key="6">
    <source>
        <dbReference type="ARBA" id="ARBA00022840"/>
    </source>
</evidence>
<feature type="active site" description="Pros-phosphohistidine intermediate" evidence="7">
    <location>
        <position position="168"/>
    </location>
</feature>
<dbReference type="FunFam" id="3.30.70.141:FF:000002">
    <property type="entry name" value="Nucleoside diphosphate kinase"/>
    <property type="match status" value="1"/>
</dbReference>
<dbReference type="GO" id="GO:0006228">
    <property type="term" value="P:UTP biosynthetic process"/>
    <property type="evidence" value="ECO:0007669"/>
    <property type="project" value="InterPro"/>
</dbReference>
<name>A0A016WEN3_9BILA</name>
<dbReference type="InterPro" id="IPR001564">
    <property type="entry name" value="Nucleoside_diP_kinase"/>
</dbReference>
<keyword evidence="12" id="KW-1185">Reference proteome</keyword>
<dbReference type="GO" id="GO:0006183">
    <property type="term" value="P:GTP biosynthetic process"/>
    <property type="evidence" value="ECO:0007669"/>
    <property type="project" value="InterPro"/>
</dbReference>
<dbReference type="PRINTS" id="PR01243">
    <property type="entry name" value="NUCDPKINASE"/>
</dbReference>
<dbReference type="PANTHER" id="PTHR11349">
    <property type="entry name" value="NUCLEOSIDE DIPHOSPHATE KINASE"/>
    <property type="match status" value="1"/>
</dbReference>
<feature type="binding site" evidence="7">
    <location>
        <position position="165"/>
    </location>
    <ligand>
        <name>ATP</name>
        <dbReference type="ChEBI" id="CHEBI:30616"/>
    </ligand>
</feature>
<feature type="binding site" evidence="7">
    <location>
        <position position="138"/>
    </location>
    <ligand>
        <name>ATP</name>
        <dbReference type="ChEBI" id="CHEBI:30616"/>
    </ligand>
</feature>
<comment type="cofactor">
    <cofactor evidence="1">
        <name>Mg(2+)</name>
        <dbReference type="ChEBI" id="CHEBI:18420"/>
    </cofactor>
</comment>
<feature type="binding site" evidence="7">
    <location>
        <position position="144"/>
    </location>
    <ligand>
        <name>ATP</name>
        <dbReference type="ChEBI" id="CHEBI:30616"/>
    </ligand>
</feature>
<keyword evidence="3 9" id="KW-0808">Transferase</keyword>
<dbReference type="Proteomes" id="UP000024635">
    <property type="component" value="Unassembled WGS sequence"/>
</dbReference>
<dbReference type="InterPro" id="IPR036850">
    <property type="entry name" value="NDK-like_dom_sf"/>
</dbReference>
<protein>
    <recommendedName>
        <fullName evidence="9">Nucleoside diphosphate kinase</fullName>
        <ecNumber evidence="9">2.7.4.6</ecNumber>
    </recommendedName>
</protein>
<evidence type="ECO:0000256" key="3">
    <source>
        <dbReference type="ARBA" id="ARBA00022679"/>
    </source>
</evidence>